<evidence type="ECO:0000256" key="1">
    <source>
        <dbReference type="SAM" id="MobiDB-lite"/>
    </source>
</evidence>
<sequence>MEESLEELARLKQQDKDSQQTIRKLREQVEKMKREKSLDYLFSSPSTTERLHKMLYESSSDKLLKDIQSAENTLKHLSDPAGTSALAKLIAKWPPEKP</sequence>
<organism evidence="3 4">
    <name type="scientific">Vulcaniibacterium tengchongense</name>
    <dbReference type="NCBI Taxonomy" id="1273429"/>
    <lineage>
        <taxon>Bacteria</taxon>
        <taxon>Pseudomonadati</taxon>
        <taxon>Pseudomonadota</taxon>
        <taxon>Gammaproteobacteria</taxon>
        <taxon>Lysobacterales</taxon>
        <taxon>Lysobacteraceae</taxon>
        <taxon>Vulcaniibacterium</taxon>
    </lineage>
</organism>
<reference evidence="3 4" key="1">
    <citation type="submission" date="2018-11" db="EMBL/GenBank/DDBJ databases">
        <title>Genomic Encyclopedia of Type Strains, Phase IV (KMG-IV): sequencing the most valuable type-strain genomes for metagenomic binning, comparative biology and taxonomic classification.</title>
        <authorList>
            <person name="Goeker M."/>
        </authorList>
    </citation>
    <scope>NUCLEOTIDE SEQUENCE [LARGE SCALE GENOMIC DNA]</scope>
    <source>
        <strain evidence="3 4">DSM 25623</strain>
    </source>
</reference>
<dbReference type="AlphaFoldDB" id="A0A3N4VBT1"/>
<proteinExistence type="predicted"/>
<comment type="caution">
    <text evidence="3">The sequence shown here is derived from an EMBL/GenBank/DDBJ whole genome shotgun (WGS) entry which is preliminary data.</text>
</comment>
<dbReference type="Proteomes" id="UP000269708">
    <property type="component" value="Unassembled WGS sequence"/>
</dbReference>
<evidence type="ECO:0000313" key="3">
    <source>
        <dbReference type="EMBL" id="RPE77079.1"/>
    </source>
</evidence>
<keyword evidence="4" id="KW-1185">Reference proteome</keyword>
<dbReference type="GO" id="GO:0007186">
    <property type="term" value="P:G protein-coupled receptor signaling pathway"/>
    <property type="evidence" value="ECO:0007669"/>
    <property type="project" value="InterPro"/>
</dbReference>
<evidence type="ECO:0000313" key="4">
    <source>
        <dbReference type="Proteomes" id="UP000269708"/>
    </source>
</evidence>
<feature type="region of interest" description="Disordered" evidence="1">
    <location>
        <begin position="1"/>
        <end position="20"/>
    </location>
</feature>
<gene>
    <name evidence="3" type="ORF">EDC50_2335</name>
</gene>
<dbReference type="InterPro" id="IPR015898">
    <property type="entry name" value="G-protein_gamma-like_dom"/>
</dbReference>
<dbReference type="EMBL" id="RKQN01000003">
    <property type="protein sequence ID" value="RPE77079.1"/>
    <property type="molecule type" value="Genomic_DNA"/>
</dbReference>
<accession>A0A3N4VBT1</accession>
<feature type="compositionally biased region" description="Basic and acidic residues" evidence="1">
    <location>
        <begin position="7"/>
        <end position="20"/>
    </location>
</feature>
<evidence type="ECO:0000259" key="2">
    <source>
        <dbReference type="PROSITE" id="PS50058"/>
    </source>
</evidence>
<dbReference type="PROSITE" id="PS50058">
    <property type="entry name" value="G_PROTEIN_GAMMA"/>
    <property type="match status" value="1"/>
</dbReference>
<protein>
    <recommendedName>
        <fullName evidence="2">G protein gamma domain-containing protein</fullName>
    </recommendedName>
</protein>
<name>A0A3N4VBT1_9GAMM</name>
<feature type="domain" description="G protein gamma" evidence="2">
    <location>
        <begin position="18"/>
        <end position="78"/>
    </location>
</feature>